<gene>
    <name evidence="10" type="ORF">FC27_GL000217</name>
</gene>
<dbReference type="PANTHER" id="PTHR10977">
    <property type="entry name" value="DIPHOSPHOMEVALONATE DECARBOXYLASE"/>
    <property type="match status" value="1"/>
</dbReference>
<dbReference type="FunFam" id="3.30.230.10:FF:000072">
    <property type="entry name" value="Diphosphomevalonate decarboxylase"/>
    <property type="match status" value="1"/>
</dbReference>
<keyword evidence="6" id="KW-0443">Lipid metabolism</keyword>
<dbReference type="GO" id="GO:0004163">
    <property type="term" value="F:diphosphomevalonate decarboxylase activity"/>
    <property type="evidence" value="ECO:0007669"/>
    <property type="project" value="UniProtKB-EC"/>
</dbReference>
<dbReference type="GO" id="GO:0005829">
    <property type="term" value="C:cytosol"/>
    <property type="evidence" value="ECO:0007669"/>
    <property type="project" value="InterPro"/>
</dbReference>
<accession>A0A0R1SG43</accession>
<evidence type="ECO:0000256" key="4">
    <source>
        <dbReference type="ARBA" id="ARBA00022741"/>
    </source>
</evidence>
<keyword evidence="3" id="KW-0444">Lipid biosynthesis</keyword>
<dbReference type="SUPFAM" id="SSF54211">
    <property type="entry name" value="Ribosomal protein S5 domain 2-like"/>
    <property type="match status" value="1"/>
</dbReference>
<dbReference type="eggNOG" id="COG3407">
    <property type="taxonomic scope" value="Bacteria"/>
</dbReference>
<evidence type="ECO:0000313" key="10">
    <source>
        <dbReference type="EMBL" id="KRL68518.1"/>
    </source>
</evidence>
<evidence type="ECO:0000313" key="11">
    <source>
        <dbReference type="Proteomes" id="UP000051647"/>
    </source>
</evidence>
<dbReference type="RefSeq" id="WP_010623536.1">
    <property type="nucleotide sequence ID" value="NZ_AZFA01000001.1"/>
</dbReference>
<dbReference type="EMBL" id="AZFA01000001">
    <property type="protein sequence ID" value="KRL68518.1"/>
    <property type="molecule type" value="Genomic_DNA"/>
</dbReference>
<dbReference type="PIRSF" id="PIRSF015950">
    <property type="entry name" value="Mev_P_decrbx"/>
    <property type="match status" value="1"/>
</dbReference>
<dbReference type="PANTHER" id="PTHR10977:SF3">
    <property type="entry name" value="DIPHOSPHOMEVALONATE DECARBOXYLASE"/>
    <property type="match status" value="1"/>
</dbReference>
<feature type="domain" description="Mvd1 C-terminal" evidence="8">
    <location>
        <begin position="175"/>
        <end position="311"/>
    </location>
</feature>
<dbReference type="PATRIC" id="fig|1423815.3.peg.219"/>
<sequence length="321" mass="35393">MTKTARAYTNIALIKYWGKKDPALKLPYTNSLSLTLDKYYTDTTSQIISESKDIISLDGDILDDKSSQRIRNYLDVVREKFDRQEHLQVVSTNHVPMAAGFASSASGFAALAASIDQTFQLNLSKRSLSSLARLGSGSATRSIFGGFVEWHAGNDDDTSYAEPINEDPQFDIVVLSAVISTAKKEISSTQGMEMSVKTSPFYSSWCTLVDSETEDIKQAIANKDLQKIGEIAEHNALSMHALTLSANPPYTYFAPETIEVIKLVKHLRSTGILAYVTIDAGPNVKIICSQESVSEVQRYLNNSLKNVQTFEAHIGKGIQYI</sequence>
<dbReference type="Proteomes" id="UP000051647">
    <property type="component" value="Unassembled WGS sequence"/>
</dbReference>
<dbReference type="STRING" id="1423815.FC27_GL000217"/>
<dbReference type="InterPro" id="IPR020568">
    <property type="entry name" value="Ribosomal_Su5_D2-typ_SF"/>
</dbReference>
<keyword evidence="5" id="KW-0067">ATP-binding</keyword>
<dbReference type="NCBIfam" id="TIGR01240">
    <property type="entry name" value="mevDPdecarb"/>
    <property type="match status" value="1"/>
</dbReference>
<keyword evidence="4" id="KW-0547">Nucleotide-binding</keyword>
<dbReference type="OrthoDB" id="5498344at2"/>
<reference evidence="10 11" key="1">
    <citation type="journal article" date="2015" name="Genome Announc.">
        <title>Expanding the biotechnology potential of lactobacilli through comparative genomics of 213 strains and associated genera.</title>
        <authorList>
            <person name="Sun Z."/>
            <person name="Harris H.M."/>
            <person name="McCann A."/>
            <person name="Guo C."/>
            <person name="Argimon S."/>
            <person name="Zhang W."/>
            <person name="Yang X."/>
            <person name="Jeffery I.B."/>
            <person name="Cooney J.C."/>
            <person name="Kagawa T.F."/>
            <person name="Liu W."/>
            <person name="Song Y."/>
            <person name="Salvetti E."/>
            <person name="Wrobel A."/>
            <person name="Rasinkangas P."/>
            <person name="Parkhill J."/>
            <person name="Rea M.C."/>
            <person name="O'Sullivan O."/>
            <person name="Ritari J."/>
            <person name="Douillard F.P."/>
            <person name="Paul Ross R."/>
            <person name="Yang R."/>
            <person name="Briner A.E."/>
            <person name="Felis G.E."/>
            <person name="de Vos W.M."/>
            <person name="Barrangou R."/>
            <person name="Klaenhammer T.R."/>
            <person name="Caufield P.W."/>
            <person name="Cui Y."/>
            <person name="Zhang H."/>
            <person name="O'Toole P.W."/>
        </authorList>
    </citation>
    <scope>NUCLEOTIDE SEQUENCE [LARGE SCALE GENOMIC DNA]</scope>
    <source>
        <strain evidence="10 11">DSM 14857</strain>
    </source>
</reference>
<dbReference type="GO" id="GO:0019287">
    <property type="term" value="P:isopentenyl diphosphate biosynthetic process, mevalonate pathway"/>
    <property type="evidence" value="ECO:0007669"/>
    <property type="project" value="InterPro"/>
</dbReference>
<evidence type="ECO:0000256" key="1">
    <source>
        <dbReference type="ARBA" id="ARBA00008831"/>
    </source>
</evidence>
<dbReference type="GO" id="GO:0005524">
    <property type="term" value="F:ATP binding"/>
    <property type="evidence" value="ECO:0007669"/>
    <property type="project" value="UniProtKB-KW"/>
</dbReference>
<evidence type="ECO:0000259" key="9">
    <source>
        <dbReference type="Pfam" id="PF22700"/>
    </source>
</evidence>
<dbReference type="Pfam" id="PF22700">
    <property type="entry name" value="MVD-like_N"/>
    <property type="match status" value="1"/>
</dbReference>
<evidence type="ECO:0000256" key="2">
    <source>
        <dbReference type="ARBA" id="ARBA00012296"/>
    </source>
</evidence>
<dbReference type="Gene3D" id="3.30.230.10">
    <property type="match status" value="1"/>
</dbReference>
<dbReference type="Pfam" id="PF18376">
    <property type="entry name" value="MDD_C"/>
    <property type="match status" value="1"/>
</dbReference>
<evidence type="ECO:0000259" key="8">
    <source>
        <dbReference type="Pfam" id="PF18376"/>
    </source>
</evidence>
<feature type="domain" description="Diphosphomevalonate decarboxylase-like N-terminal" evidence="9">
    <location>
        <begin position="7"/>
        <end position="161"/>
    </location>
</feature>
<keyword evidence="7" id="KW-0456">Lyase</keyword>
<organism evidence="10 11">
    <name type="scientific">Companilactobacillus versmoldensis DSM 14857 = KCTC 3814</name>
    <dbReference type="NCBI Taxonomy" id="1423815"/>
    <lineage>
        <taxon>Bacteria</taxon>
        <taxon>Bacillati</taxon>
        <taxon>Bacillota</taxon>
        <taxon>Bacilli</taxon>
        <taxon>Lactobacillales</taxon>
        <taxon>Lactobacillaceae</taxon>
        <taxon>Companilactobacillus</taxon>
    </lineage>
</organism>
<dbReference type="EC" id="4.1.1.33" evidence="2"/>
<comment type="similarity">
    <text evidence="1">Belongs to the diphosphomevalonate decarboxylase family.</text>
</comment>
<dbReference type="SUPFAM" id="SSF55060">
    <property type="entry name" value="GHMP Kinase, C-terminal domain"/>
    <property type="match status" value="1"/>
</dbReference>
<evidence type="ECO:0000256" key="3">
    <source>
        <dbReference type="ARBA" id="ARBA00022516"/>
    </source>
</evidence>
<dbReference type="InterPro" id="IPR041431">
    <property type="entry name" value="Mvd1_C"/>
</dbReference>
<dbReference type="InterPro" id="IPR014721">
    <property type="entry name" value="Ribsml_uS5_D2-typ_fold_subgr"/>
</dbReference>
<dbReference type="InterPro" id="IPR053859">
    <property type="entry name" value="MVD-like_N"/>
</dbReference>
<dbReference type="InterPro" id="IPR036554">
    <property type="entry name" value="GHMP_kinase_C_sf"/>
</dbReference>
<dbReference type="InterPro" id="IPR029765">
    <property type="entry name" value="Mev_diP_decarb"/>
</dbReference>
<dbReference type="InterPro" id="IPR005935">
    <property type="entry name" value="Mev_decarb"/>
</dbReference>
<dbReference type="Gene3D" id="3.30.70.890">
    <property type="entry name" value="GHMP kinase, C-terminal domain"/>
    <property type="match status" value="1"/>
</dbReference>
<evidence type="ECO:0000256" key="7">
    <source>
        <dbReference type="ARBA" id="ARBA00023239"/>
    </source>
</evidence>
<proteinExistence type="inferred from homology"/>
<comment type="caution">
    <text evidence="10">The sequence shown here is derived from an EMBL/GenBank/DDBJ whole genome shotgun (WGS) entry which is preliminary data.</text>
</comment>
<evidence type="ECO:0000256" key="6">
    <source>
        <dbReference type="ARBA" id="ARBA00023098"/>
    </source>
</evidence>
<name>A0A0R1SG43_9LACO</name>
<keyword evidence="11" id="KW-1185">Reference proteome</keyword>
<protein>
    <recommendedName>
        <fullName evidence="2">diphosphomevalonate decarboxylase</fullName>
        <ecNumber evidence="2">4.1.1.33</ecNumber>
    </recommendedName>
</protein>
<evidence type="ECO:0000256" key="5">
    <source>
        <dbReference type="ARBA" id="ARBA00022840"/>
    </source>
</evidence>
<dbReference type="AlphaFoldDB" id="A0A0R1SG43"/>